<feature type="transmembrane region" description="Helical" evidence="1">
    <location>
        <begin position="50"/>
        <end position="70"/>
    </location>
</feature>
<feature type="transmembrane region" description="Helical" evidence="1">
    <location>
        <begin position="241"/>
        <end position="259"/>
    </location>
</feature>
<feature type="transmembrane region" description="Helical" evidence="1">
    <location>
        <begin position="206"/>
        <end position="235"/>
    </location>
</feature>
<accession>F8PAQ4</accession>
<keyword evidence="1" id="KW-0472">Membrane</keyword>
<reference evidence="2" key="1">
    <citation type="submission" date="2011-04" db="EMBL/GenBank/DDBJ databases">
        <title>Evolution of plant cell wall degrading machinery underlies the functional diversity of forest fungi.</title>
        <authorList>
            <consortium name="US DOE Joint Genome Institute (JGI-PGF)"/>
            <person name="Eastwood D.C."/>
            <person name="Floudas D."/>
            <person name="Binder M."/>
            <person name="Majcherczyk A."/>
            <person name="Schneider P."/>
            <person name="Aerts A."/>
            <person name="Asiegbu F.O."/>
            <person name="Baker S.E."/>
            <person name="Barry K."/>
            <person name="Bendiksby M."/>
            <person name="Blumentritt M."/>
            <person name="Coutinho P.M."/>
            <person name="Cullen D."/>
            <person name="Cullen D."/>
            <person name="Gathman A."/>
            <person name="Goodell B."/>
            <person name="Henrissat B."/>
            <person name="Ihrmark K."/>
            <person name="Kauserud H."/>
            <person name="Kohler A."/>
            <person name="LaButti K."/>
            <person name="Lapidus A."/>
            <person name="Lavin J.L."/>
            <person name="Lee Y.-H."/>
            <person name="Lindquist E."/>
            <person name="Lilly W."/>
            <person name="Lucas S."/>
            <person name="Morin E."/>
            <person name="Murat C."/>
            <person name="Oguiza J.A."/>
            <person name="Park J."/>
            <person name="Pisabarro A.G."/>
            <person name="Riley R."/>
            <person name="Rosling A."/>
            <person name="Salamov A."/>
            <person name="Schmidt O."/>
            <person name="Schmutz J."/>
            <person name="Skrede I."/>
            <person name="Stenlid J."/>
            <person name="Wiebenga A."/>
            <person name="Xie X."/>
            <person name="Kues U."/>
            <person name="Hibbett D.S."/>
            <person name="Hoffmeister D."/>
            <person name="Hogberg N."/>
            <person name="Martin F."/>
            <person name="Grigoriev I.V."/>
            <person name="Watkinson S.C."/>
        </authorList>
    </citation>
    <scope>NUCLEOTIDE SEQUENCE</scope>
    <source>
        <strain evidence="2">S7.9</strain>
    </source>
</reference>
<evidence type="ECO:0000256" key="1">
    <source>
        <dbReference type="SAM" id="Phobius"/>
    </source>
</evidence>
<dbReference type="AlphaFoldDB" id="F8PAQ4"/>
<feature type="transmembrane region" description="Helical" evidence="1">
    <location>
        <begin position="12"/>
        <end position="38"/>
    </location>
</feature>
<dbReference type="HOGENOM" id="CLU_044614_3_3_1"/>
<feature type="transmembrane region" description="Helical" evidence="1">
    <location>
        <begin position="172"/>
        <end position="194"/>
    </location>
</feature>
<dbReference type="GeneID" id="18821152"/>
<keyword evidence="1" id="KW-0812">Transmembrane</keyword>
<dbReference type="KEGG" id="sla:SERLADRAFT_478352"/>
<dbReference type="OrthoDB" id="3354175at2759"/>
<organism>
    <name type="scientific">Serpula lacrymans var. lacrymans (strain S7.9)</name>
    <name type="common">Dry rot fungus</name>
    <dbReference type="NCBI Taxonomy" id="578457"/>
    <lineage>
        <taxon>Eukaryota</taxon>
        <taxon>Fungi</taxon>
        <taxon>Dikarya</taxon>
        <taxon>Basidiomycota</taxon>
        <taxon>Agaricomycotina</taxon>
        <taxon>Agaricomycetes</taxon>
        <taxon>Agaricomycetidae</taxon>
        <taxon>Boletales</taxon>
        <taxon>Coniophorineae</taxon>
        <taxon>Serpulaceae</taxon>
        <taxon>Serpula</taxon>
    </lineage>
</organism>
<evidence type="ECO:0000313" key="2">
    <source>
        <dbReference type="EMBL" id="EGO19892.1"/>
    </source>
</evidence>
<proteinExistence type="predicted"/>
<protein>
    <submittedName>
        <fullName evidence="2">Uncharacterized protein</fullName>
    </submittedName>
</protein>
<sequence>MQPNGIHLDAGALLAAILEGILYGFSLLMFFGITWELTRRSNSYARNKPMIIVACLLLVINTAHIILGIVRLEEGLVSHQKAKGGPLAYFEDTESQISIVRDSLYLIQNLLGIGVVIRSCYVVWQSLLIIAFPVVTWCGVLAAGSGYARASITSTSSGSTGFFSTRTGSWMTAYYVCTLVSSFSSTALLAYRLWAIDHHIATRKTFLLALLRIITDTGLLYSITLLVVFLCFITQNRGQYVLLDMVMPIISITSYMIMVRTAMTKPMPQGDEVRTKNRIIRTFNPNRTILSNNPQENSIKALQVNVTQDQYTEIDKDHRLEPSVDSTSSNGPHDV</sequence>
<dbReference type="Proteomes" id="UP000008064">
    <property type="component" value="Unassembled WGS sequence"/>
</dbReference>
<feature type="transmembrane region" description="Helical" evidence="1">
    <location>
        <begin position="131"/>
        <end position="152"/>
    </location>
</feature>
<gene>
    <name evidence="2" type="ORF">SERLADRAFT_478352</name>
</gene>
<keyword evidence="1" id="KW-1133">Transmembrane helix</keyword>
<dbReference type="EMBL" id="GL945442">
    <property type="protein sequence ID" value="EGO19892.1"/>
    <property type="molecule type" value="Genomic_DNA"/>
</dbReference>
<dbReference type="RefSeq" id="XP_007323327.1">
    <property type="nucleotide sequence ID" value="XM_007323265.1"/>
</dbReference>
<name>F8PAQ4_SERL9</name>